<feature type="compositionally biased region" description="Polar residues" evidence="1">
    <location>
        <begin position="266"/>
        <end position="284"/>
    </location>
</feature>
<dbReference type="SUPFAM" id="SSF47954">
    <property type="entry name" value="Cyclin-like"/>
    <property type="match status" value="1"/>
</dbReference>
<feature type="compositionally biased region" description="Low complexity" evidence="1">
    <location>
        <begin position="46"/>
        <end position="64"/>
    </location>
</feature>
<keyword evidence="3" id="KW-1185">Reference proteome</keyword>
<protein>
    <submittedName>
        <fullName evidence="2">Pho80p cyclin</fullName>
    </submittedName>
</protein>
<feature type="region of interest" description="Disordered" evidence="1">
    <location>
        <begin position="467"/>
        <end position="499"/>
    </location>
</feature>
<dbReference type="PANTHER" id="PTHR15615:SF117">
    <property type="entry name" value="PHO85 CYCLIN PHO80"/>
    <property type="match status" value="1"/>
</dbReference>
<dbReference type="Proteomes" id="UP001345013">
    <property type="component" value="Unassembled WGS sequence"/>
</dbReference>
<organism evidence="2 3">
    <name type="scientific">Lithohypha guttulata</name>
    <dbReference type="NCBI Taxonomy" id="1690604"/>
    <lineage>
        <taxon>Eukaryota</taxon>
        <taxon>Fungi</taxon>
        <taxon>Dikarya</taxon>
        <taxon>Ascomycota</taxon>
        <taxon>Pezizomycotina</taxon>
        <taxon>Eurotiomycetes</taxon>
        <taxon>Chaetothyriomycetidae</taxon>
        <taxon>Chaetothyriales</taxon>
        <taxon>Trichomeriaceae</taxon>
        <taxon>Lithohypha</taxon>
    </lineage>
</organism>
<feature type="compositionally biased region" description="Polar residues" evidence="1">
    <location>
        <begin position="216"/>
        <end position="232"/>
    </location>
</feature>
<gene>
    <name evidence="2" type="primary">PHO80</name>
    <name evidence="2" type="ORF">LTR24_009865</name>
</gene>
<comment type="caution">
    <text evidence="2">The sequence shown here is derived from an EMBL/GenBank/DDBJ whole genome shotgun (WGS) entry which is preliminary data.</text>
</comment>
<name>A0ABR0JVS3_9EURO</name>
<feature type="compositionally biased region" description="Polar residues" evidence="1">
    <location>
        <begin position="1"/>
        <end position="21"/>
    </location>
</feature>
<feature type="compositionally biased region" description="Polar residues" evidence="1">
    <location>
        <begin position="114"/>
        <end position="123"/>
    </location>
</feature>
<evidence type="ECO:0000256" key="1">
    <source>
        <dbReference type="SAM" id="MobiDB-lite"/>
    </source>
</evidence>
<dbReference type="InterPro" id="IPR036915">
    <property type="entry name" value="Cyclin-like_sf"/>
</dbReference>
<evidence type="ECO:0000313" key="3">
    <source>
        <dbReference type="Proteomes" id="UP001345013"/>
    </source>
</evidence>
<feature type="region of interest" description="Disordered" evidence="1">
    <location>
        <begin position="1"/>
        <end position="293"/>
    </location>
</feature>
<dbReference type="Gene3D" id="1.10.472.10">
    <property type="entry name" value="Cyclin-like"/>
    <property type="match status" value="1"/>
</dbReference>
<dbReference type="PANTHER" id="PTHR15615">
    <property type="match status" value="1"/>
</dbReference>
<accession>A0ABR0JVS3</accession>
<feature type="compositionally biased region" description="Low complexity" evidence="1">
    <location>
        <begin position="142"/>
        <end position="153"/>
    </location>
</feature>
<dbReference type="Pfam" id="PF08613">
    <property type="entry name" value="Cyclin"/>
    <property type="match status" value="1"/>
</dbReference>
<evidence type="ECO:0000313" key="2">
    <source>
        <dbReference type="EMBL" id="KAK5075811.1"/>
    </source>
</evidence>
<feature type="compositionally biased region" description="Polar residues" evidence="1">
    <location>
        <begin position="85"/>
        <end position="103"/>
    </location>
</feature>
<dbReference type="CDD" id="cd20558">
    <property type="entry name" value="CYCLIN_ScPCL7-like"/>
    <property type="match status" value="1"/>
</dbReference>
<sequence length="499" mass="54121">MLTASPSPRLTPSSQSESTGFLSPRSRRRSTKAASPIVRPHSTHVYSNPRYPSSTSTNTPTQPTAFPSKCSPTERRILQPHLVSVRSTGTQTSPTHLSPSQEHQAPPRRPQMVDAQTQYSPPQIQDKGWSSPRPSDPPGAVHTSTATTTPASHISRLRIHETTRDTQSEIQTPVQPTTARLSSTNSTTPLAAPASSTEASPQDPVADAAMPAGPMGTSTIAATATLTPTSTKELGRAEREVTSATPSSSTKRNHSVADARPETLLQDASGTFTPVDPNSTPSSSKKMRPQDPDVKIMPSEYWTADVRDLVFLISSMLMELIRYNDSLTLSTRNLTRFHSRAPPGISVHDYLSRLTTHATLSPPILLSMVYYIDKLCALYPAFTISSLTVHRFLITAATVASKGLSDSFWTNRTYAKVGGVSVKELALLELEFLVRVQWRIVPVPEVLTDYYRSLVGRTVGYVLEGQEENGHDTQMQEPALNVEGEGSGGDGEVAERAAQ</sequence>
<feature type="compositionally biased region" description="Polar residues" evidence="1">
    <location>
        <begin position="168"/>
        <end position="200"/>
    </location>
</feature>
<reference evidence="2 3" key="1">
    <citation type="submission" date="2023-08" db="EMBL/GenBank/DDBJ databases">
        <title>Black Yeasts Isolated from many extreme environments.</title>
        <authorList>
            <person name="Coleine C."/>
            <person name="Stajich J.E."/>
            <person name="Selbmann L."/>
        </authorList>
    </citation>
    <scope>NUCLEOTIDE SEQUENCE [LARGE SCALE GENOMIC DNA]</scope>
    <source>
        <strain evidence="2 3">CCFEE 5885</strain>
    </source>
</reference>
<dbReference type="EMBL" id="JAVRRG010000244">
    <property type="protein sequence ID" value="KAK5075811.1"/>
    <property type="molecule type" value="Genomic_DNA"/>
</dbReference>
<dbReference type="InterPro" id="IPR013922">
    <property type="entry name" value="Cyclin_PHO80-like"/>
</dbReference>
<proteinExistence type="predicted"/>
<feature type="compositionally biased region" description="Basic and acidic residues" evidence="1">
    <location>
        <begin position="158"/>
        <end position="167"/>
    </location>
</feature>